<dbReference type="EMBL" id="BPLR01018417">
    <property type="protein sequence ID" value="GIY99373.1"/>
    <property type="molecule type" value="Genomic_DNA"/>
</dbReference>
<name>A0AAV4XXU9_CAEEX</name>
<organism evidence="1 2">
    <name type="scientific">Caerostris extrusa</name>
    <name type="common">Bark spider</name>
    <name type="synonym">Caerostris bankana</name>
    <dbReference type="NCBI Taxonomy" id="172846"/>
    <lineage>
        <taxon>Eukaryota</taxon>
        <taxon>Metazoa</taxon>
        <taxon>Ecdysozoa</taxon>
        <taxon>Arthropoda</taxon>
        <taxon>Chelicerata</taxon>
        <taxon>Arachnida</taxon>
        <taxon>Araneae</taxon>
        <taxon>Araneomorphae</taxon>
        <taxon>Entelegynae</taxon>
        <taxon>Araneoidea</taxon>
        <taxon>Araneidae</taxon>
        <taxon>Caerostris</taxon>
    </lineage>
</organism>
<comment type="caution">
    <text evidence="1">The sequence shown here is derived from an EMBL/GenBank/DDBJ whole genome shotgun (WGS) entry which is preliminary data.</text>
</comment>
<proteinExistence type="predicted"/>
<dbReference type="AlphaFoldDB" id="A0AAV4XXU9"/>
<gene>
    <name evidence="1" type="ORF">CEXT_720081</name>
</gene>
<sequence>EGTVGNLTITPVPTDIEIHANDFNKQYESFFTDVKQSFGTAHLVIKNQMSQRNLNFDIIYQKPNACRTTPEGISRNAT</sequence>
<accession>A0AAV4XXU9</accession>
<feature type="non-terminal residue" evidence="1">
    <location>
        <position position="1"/>
    </location>
</feature>
<reference evidence="1 2" key="1">
    <citation type="submission" date="2021-06" db="EMBL/GenBank/DDBJ databases">
        <title>Caerostris extrusa draft genome.</title>
        <authorList>
            <person name="Kono N."/>
            <person name="Arakawa K."/>
        </authorList>
    </citation>
    <scope>NUCLEOTIDE SEQUENCE [LARGE SCALE GENOMIC DNA]</scope>
</reference>
<dbReference type="Proteomes" id="UP001054945">
    <property type="component" value="Unassembled WGS sequence"/>
</dbReference>
<evidence type="ECO:0000313" key="2">
    <source>
        <dbReference type="Proteomes" id="UP001054945"/>
    </source>
</evidence>
<keyword evidence="2" id="KW-1185">Reference proteome</keyword>
<evidence type="ECO:0000313" key="1">
    <source>
        <dbReference type="EMBL" id="GIY99373.1"/>
    </source>
</evidence>
<protein>
    <submittedName>
        <fullName evidence="1">Uncharacterized protein</fullName>
    </submittedName>
</protein>